<dbReference type="PANTHER" id="PTHR43163:SF6">
    <property type="entry name" value="DIPEPTIDE TRANSPORT SYSTEM PERMEASE PROTEIN DPPB-RELATED"/>
    <property type="match status" value="1"/>
</dbReference>
<dbReference type="SUPFAM" id="SSF161098">
    <property type="entry name" value="MetI-like"/>
    <property type="match status" value="1"/>
</dbReference>
<feature type="transmembrane region" description="Helical" evidence="7">
    <location>
        <begin position="243"/>
        <end position="264"/>
    </location>
</feature>
<dbReference type="Pfam" id="PF19300">
    <property type="entry name" value="BPD_transp_1_N"/>
    <property type="match status" value="1"/>
</dbReference>
<keyword evidence="3" id="KW-1003">Cell membrane</keyword>
<comment type="caution">
    <text evidence="9">The sequence shown here is derived from an EMBL/GenBank/DDBJ whole genome shotgun (WGS) entry which is preliminary data.</text>
</comment>
<dbReference type="InterPro" id="IPR045621">
    <property type="entry name" value="BPD_transp_1_N"/>
</dbReference>
<dbReference type="EMBL" id="JBBLZC010000001">
    <property type="protein sequence ID" value="MEK0081682.1"/>
    <property type="molecule type" value="Genomic_DNA"/>
</dbReference>
<dbReference type="NCBIfam" id="NF007008">
    <property type="entry name" value="PRK09471.1"/>
    <property type="match status" value="1"/>
</dbReference>
<proteinExistence type="inferred from homology"/>
<accession>A0ABU8XKE9</accession>
<feature type="transmembrane region" description="Helical" evidence="7">
    <location>
        <begin position="133"/>
        <end position="161"/>
    </location>
</feature>
<dbReference type="InterPro" id="IPR000515">
    <property type="entry name" value="MetI-like"/>
</dbReference>
<dbReference type="PROSITE" id="PS50928">
    <property type="entry name" value="ABC_TM1"/>
    <property type="match status" value="1"/>
</dbReference>
<feature type="transmembrane region" description="Helical" evidence="7">
    <location>
        <begin position="276"/>
        <end position="300"/>
    </location>
</feature>
<evidence type="ECO:0000256" key="1">
    <source>
        <dbReference type="ARBA" id="ARBA00004651"/>
    </source>
</evidence>
<keyword evidence="2 7" id="KW-0813">Transport</keyword>
<sequence>MSRHVLRRLLVSVPTLFLIVTSSFYMMRLAPGGPFDQERPIPPEIRANIERAYHLDEPLWQQYARYLGGVLKGDFGPSYRTKDFTVTELLAEGAPASIKVGGLAVILATTLGLTAGIVAALRQNTWVDYTAMGLAMIGIAIPNFVMAPLLTLIFGVYLGWLPVGGWGGGAPKFLILPVIALALPQVARVARLARGAMIEQLHANHVRTARAKGLRERLVLLRHALPGAMLPVVSYLGPMTAALLTGSVVIESIFSIPGIGRYFVQAALDRDYTVVMGVVIVYAALIITLNLVVDLVYGLLDPKVRHD</sequence>
<keyword evidence="5 7" id="KW-1133">Transmembrane helix</keyword>
<feature type="transmembrane region" description="Helical" evidence="7">
    <location>
        <begin position="219"/>
        <end position="237"/>
    </location>
</feature>
<feature type="transmembrane region" description="Helical" evidence="7">
    <location>
        <begin position="173"/>
        <end position="190"/>
    </location>
</feature>
<keyword evidence="10" id="KW-1185">Reference proteome</keyword>
<keyword evidence="4 7" id="KW-0812">Transmembrane</keyword>
<evidence type="ECO:0000313" key="10">
    <source>
        <dbReference type="Proteomes" id="UP001375743"/>
    </source>
</evidence>
<organism evidence="9 10">
    <name type="scientific">Benzoatithermus flavus</name>
    <dbReference type="NCBI Taxonomy" id="3108223"/>
    <lineage>
        <taxon>Bacteria</taxon>
        <taxon>Pseudomonadati</taxon>
        <taxon>Pseudomonadota</taxon>
        <taxon>Alphaproteobacteria</taxon>
        <taxon>Geminicoccales</taxon>
        <taxon>Geminicoccaceae</taxon>
        <taxon>Benzoatithermus</taxon>
    </lineage>
</organism>
<name>A0ABU8XKE9_9PROT</name>
<evidence type="ECO:0000256" key="6">
    <source>
        <dbReference type="ARBA" id="ARBA00023136"/>
    </source>
</evidence>
<keyword evidence="6 7" id="KW-0472">Membrane</keyword>
<dbReference type="PANTHER" id="PTHR43163">
    <property type="entry name" value="DIPEPTIDE TRANSPORT SYSTEM PERMEASE PROTEIN DPPB-RELATED"/>
    <property type="match status" value="1"/>
</dbReference>
<evidence type="ECO:0000256" key="3">
    <source>
        <dbReference type="ARBA" id="ARBA00022475"/>
    </source>
</evidence>
<comment type="subcellular location">
    <subcellularLocation>
        <location evidence="1 7">Cell membrane</location>
        <topology evidence="1 7">Multi-pass membrane protein</topology>
    </subcellularLocation>
</comment>
<comment type="similarity">
    <text evidence="7">Belongs to the binding-protein-dependent transport system permease family.</text>
</comment>
<dbReference type="CDD" id="cd06261">
    <property type="entry name" value="TM_PBP2"/>
    <property type="match status" value="1"/>
</dbReference>
<evidence type="ECO:0000256" key="7">
    <source>
        <dbReference type="RuleBase" id="RU363032"/>
    </source>
</evidence>
<evidence type="ECO:0000313" key="9">
    <source>
        <dbReference type="EMBL" id="MEK0081682.1"/>
    </source>
</evidence>
<evidence type="ECO:0000256" key="5">
    <source>
        <dbReference type="ARBA" id="ARBA00022989"/>
    </source>
</evidence>
<evidence type="ECO:0000256" key="4">
    <source>
        <dbReference type="ARBA" id="ARBA00022692"/>
    </source>
</evidence>
<gene>
    <name evidence="9" type="primary">oppB</name>
    <name evidence="9" type="ORF">U1T56_00840</name>
</gene>
<reference evidence="9 10" key="1">
    <citation type="submission" date="2024-01" db="EMBL/GenBank/DDBJ databases">
        <title>Multi-omics insights into the function and evolution of sodium benzoate biodegradation pathways in Benzoatithermus flavus gen. nov., sp. nov. from hot spring.</title>
        <authorList>
            <person name="Hu C.-J."/>
            <person name="Li W.-J."/>
        </authorList>
    </citation>
    <scope>NUCLEOTIDE SEQUENCE [LARGE SCALE GENOMIC DNA]</scope>
    <source>
        <strain evidence="9 10">SYSU G07066</strain>
    </source>
</reference>
<dbReference type="RefSeq" id="WP_418157533.1">
    <property type="nucleotide sequence ID" value="NZ_JBBLZC010000001.1"/>
</dbReference>
<evidence type="ECO:0000259" key="8">
    <source>
        <dbReference type="PROSITE" id="PS50928"/>
    </source>
</evidence>
<feature type="transmembrane region" description="Helical" evidence="7">
    <location>
        <begin position="100"/>
        <end position="121"/>
    </location>
</feature>
<dbReference type="Gene3D" id="1.10.3720.10">
    <property type="entry name" value="MetI-like"/>
    <property type="match status" value="1"/>
</dbReference>
<dbReference type="InterPro" id="IPR035906">
    <property type="entry name" value="MetI-like_sf"/>
</dbReference>
<evidence type="ECO:0000256" key="2">
    <source>
        <dbReference type="ARBA" id="ARBA00022448"/>
    </source>
</evidence>
<dbReference type="Proteomes" id="UP001375743">
    <property type="component" value="Unassembled WGS sequence"/>
</dbReference>
<dbReference type="Pfam" id="PF00528">
    <property type="entry name" value="BPD_transp_1"/>
    <property type="match status" value="1"/>
</dbReference>
<protein>
    <submittedName>
        <fullName evidence="9">Oligopeptide ABC transporter permease OppB</fullName>
    </submittedName>
</protein>
<feature type="domain" description="ABC transmembrane type-1" evidence="8">
    <location>
        <begin position="94"/>
        <end position="297"/>
    </location>
</feature>